<sequence length="40" mass="4642">MIWAALGIIVVQSALAWVIYFVERWDHQRYVRDNLGPSAP</sequence>
<dbReference type="EMBL" id="BDLU01000032">
    <property type="protein sequence ID" value="GCE83111.1"/>
    <property type="molecule type" value="Genomic_DNA"/>
</dbReference>
<accession>A0A4P5NTB2</accession>
<protein>
    <submittedName>
        <fullName evidence="1">Uncharacterized protein</fullName>
    </submittedName>
</protein>
<dbReference type="AlphaFoldDB" id="A0A4P5NTB2"/>
<dbReference type="RefSeq" id="WP_264371841.1">
    <property type="nucleotide sequence ID" value="NZ_BDLU01000032.1"/>
</dbReference>
<keyword evidence="2" id="KW-1185">Reference proteome</keyword>
<gene>
    <name evidence="1" type="ORF">MSKU9_1252</name>
</gene>
<proteinExistence type="predicted"/>
<name>A0A4P5NTB2_9PROT</name>
<organism evidence="1 2">
    <name type="scientific">Komagataeibacter diospyri</name>
    <dbReference type="NCBI Taxonomy" id="1932662"/>
    <lineage>
        <taxon>Bacteria</taxon>
        <taxon>Pseudomonadati</taxon>
        <taxon>Pseudomonadota</taxon>
        <taxon>Alphaproteobacteria</taxon>
        <taxon>Acetobacterales</taxon>
        <taxon>Acetobacteraceae</taxon>
        <taxon>Komagataeibacter</taxon>
    </lineage>
</organism>
<comment type="caution">
    <text evidence="1">The sequence shown here is derived from an EMBL/GenBank/DDBJ whole genome shotgun (WGS) entry which is preliminary data.</text>
</comment>
<evidence type="ECO:0000313" key="2">
    <source>
        <dbReference type="Proteomes" id="UP000315095"/>
    </source>
</evidence>
<evidence type="ECO:0000313" key="1">
    <source>
        <dbReference type="EMBL" id="GCE83111.1"/>
    </source>
</evidence>
<dbReference type="Proteomes" id="UP000315095">
    <property type="component" value="Unassembled WGS sequence"/>
</dbReference>
<reference evidence="2" key="1">
    <citation type="submission" date="2017-01" db="EMBL/GenBank/DDBJ databases">
        <title>Komagataeibacter sp. MSKU9 whole genome sequencing project.</title>
        <authorList>
            <person name="Matsutani M."/>
            <person name="Naloka K."/>
            <person name="Theeragool G."/>
            <person name="Yakushi T."/>
            <person name="Matsushita K."/>
        </authorList>
    </citation>
    <scope>NUCLEOTIDE SEQUENCE [LARGE SCALE GENOMIC DNA]</scope>
    <source>
        <strain evidence="2">MSKU9</strain>
    </source>
</reference>